<dbReference type="SUPFAM" id="SSF49599">
    <property type="entry name" value="TRAF domain-like"/>
    <property type="match status" value="1"/>
</dbReference>
<dbReference type="AlphaFoldDB" id="A0AAW1KNH6"/>
<evidence type="ECO:0000256" key="10">
    <source>
        <dbReference type="RuleBase" id="RU201113"/>
    </source>
</evidence>
<feature type="domain" description="SIAH-type" evidence="12">
    <location>
        <begin position="67"/>
        <end position="127"/>
    </location>
</feature>
<evidence type="ECO:0000256" key="3">
    <source>
        <dbReference type="ARBA" id="ARBA00009119"/>
    </source>
</evidence>
<keyword evidence="7 10" id="KW-0833">Ubl conjugation pathway</keyword>
<keyword evidence="14" id="KW-1185">Reference proteome</keyword>
<comment type="domain">
    <text evidence="10">The SBD domain (substrate-binding domain) mediates the interaction with substrate proteins. It is related to the TRAF family.</text>
</comment>
<comment type="function">
    <text evidence="10">E3 ubiquitin-protein ligase that mediates ubiquitination and subsequent proteasomal degradation of target proteins. E3 ubiquitin ligases accept ubiquitin from an E2 ubiquitin-conjugating enzyme in the form of a thioester and then directly transfers the ubiquitin to targeted substrates.</text>
</comment>
<dbReference type="PANTHER" id="PTHR45877">
    <property type="entry name" value="E3 UBIQUITIN-PROTEIN LIGASE SIAH2"/>
    <property type="match status" value="1"/>
</dbReference>
<name>A0AAW1KNH6_POPJA</name>
<dbReference type="Pfam" id="PF21362">
    <property type="entry name" value="Sina_RING"/>
    <property type="match status" value="1"/>
</dbReference>
<evidence type="ECO:0000313" key="13">
    <source>
        <dbReference type="EMBL" id="KAK9722547.1"/>
    </source>
</evidence>
<proteinExistence type="inferred from homology"/>
<dbReference type="Proteomes" id="UP001458880">
    <property type="component" value="Unassembled WGS sequence"/>
</dbReference>
<dbReference type="EC" id="2.3.2.27" evidence="10"/>
<keyword evidence="8 10" id="KW-0862">Zinc</keyword>
<dbReference type="InterPro" id="IPR001841">
    <property type="entry name" value="Znf_RING"/>
</dbReference>
<comment type="pathway">
    <text evidence="2 10">Protein modification; protein ubiquitination.</text>
</comment>
<comment type="catalytic activity">
    <reaction evidence="1 10">
        <text>S-ubiquitinyl-[E2 ubiquitin-conjugating enzyme]-L-cysteine + [acceptor protein]-L-lysine = [E2 ubiquitin-conjugating enzyme]-L-cysteine + N(6)-ubiquitinyl-[acceptor protein]-L-lysine.</text>
        <dbReference type="EC" id="2.3.2.27"/>
    </reaction>
</comment>
<dbReference type="GO" id="GO:0031624">
    <property type="term" value="F:ubiquitin conjugating enzyme binding"/>
    <property type="evidence" value="ECO:0007669"/>
    <property type="project" value="TreeGrafter"/>
</dbReference>
<dbReference type="InterPro" id="IPR013010">
    <property type="entry name" value="Znf_SIAH"/>
</dbReference>
<comment type="caution">
    <text evidence="13">The sequence shown here is derived from an EMBL/GenBank/DDBJ whole genome shotgun (WGS) entry which is preliminary data.</text>
</comment>
<reference evidence="13 14" key="1">
    <citation type="journal article" date="2024" name="BMC Genomics">
        <title>De novo assembly and annotation of Popillia japonica's genome with initial clues to its potential as an invasive pest.</title>
        <authorList>
            <person name="Cucini C."/>
            <person name="Boschi S."/>
            <person name="Funari R."/>
            <person name="Cardaioli E."/>
            <person name="Iannotti N."/>
            <person name="Marturano G."/>
            <person name="Paoli F."/>
            <person name="Bruttini M."/>
            <person name="Carapelli A."/>
            <person name="Frati F."/>
            <person name="Nardi F."/>
        </authorList>
    </citation>
    <scope>NUCLEOTIDE SEQUENCE [LARGE SCALE GENOMIC DNA]</scope>
    <source>
        <strain evidence="13">DMR45628</strain>
    </source>
</reference>
<evidence type="ECO:0000256" key="5">
    <source>
        <dbReference type="ARBA" id="ARBA00022723"/>
    </source>
</evidence>
<evidence type="ECO:0000256" key="1">
    <source>
        <dbReference type="ARBA" id="ARBA00000900"/>
    </source>
</evidence>
<dbReference type="GO" id="GO:0061630">
    <property type="term" value="F:ubiquitin protein ligase activity"/>
    <property type="evidence" value="ECO:0007669"/>
    <property type="project" value="UniProtKB-EC"/>
</dbReference>
<dbReference type="Pfam" id="PF03145">
    <property type="entry name" value="Sina_TRAF"/>
    <property type="match status" value="1"/>
</dbReference>
<sequence>MSLDKNADILSNLECPICTEYMLTSIYICSRGHSICSKCKSNLQKCPTCSVVLGSTRNYALESLVSQLKYPCAFAHQGCKETLSPTDLRMHERNCPDRIRECPFCREDSVWTGHIADLQVHLLERHKSSILMTNTKRRLKTNFLPDGPMKYFLYDNDHKAMFHLLQTYDDERGIIGYYVRYLGDKERAKNFKFTLSICSKSERSRNITITEFCHDEVVSFDDIIQSGIYIGLLKSVLCSYSDGYCILSISARSEK</sequence>
<dbReference type="SUPFAM" id="SSF57850">
    <property type="entry name" value="RING/U-box"/>
    <property type="match status" value="1"/>
</dbReference>
<comment type="domain">
    <text evidence="10">The RING-type zinc finger domain is essential for ubiquitin ligase activity.</text>
</comment>
<organism evidence="13 14">
    <name type="scientific">Popillia japonica</name>
    <name type="common">Japanese beetle</name>
    <dbReference type="NCBI Taxonomy" id="7064"/>
    <lineage>
        <taxon>Eukaryota</taxon>
        <taxon>Metazoa</taxon>
        <taxon>Ecdysozoa</taxon>
        <taxon>Arthropoda</taxon>
        <taxon>Hexapoda</taxon>
        <taxon>Insecta</taxon>
        <taxon>Pterygota</taxon>
        <taxon>Neoptera</taxon>
        <taxon>Endopterygota</taxon>
        <taxon>Coleoptera</taxon>
        <taxon>Polyphaga</taxon>
        <taxon>Scarabaeiformia</taxon>
        <taxon>Scarabaeidae</taxon>
        <taxon>Rutelinae</taxon>
        <taxon>Popillia</taxon>
    </lineage>
</organism>
<evidence type="ECO:0000256" key="2">
    <source>
        <dbReference type="ARBA" id="ARBA00004906"/>
    </source>
</evidence>
<evidence type="ECO:0000259" key="11">
    <source>
        <dbReference type="PROSITE" id="PS50089"/>
    </source>
</evidence>
<dbReference type="InterPro" id="IPR004162">
    <property type="entry name" value="SINA-like_animal"/>
</dbReference>
<comment type="similarity">
    <text evidence="3 10">Belongs to the SINA (Seven in absentia) family.</text>
</comment>
<dbReference type="InterPro" id="IPR049548">
    <property type="entry name" value="Sina-like_RING"/>
</dbReference>
<keyword evidence="5 10" id="KW-0479">Metal-binding</keyword>
<dbReference type="PANTHER" id="PTHR45877:SF2">
    <property type="entry name" value="E3 UBIQUITIN-PROTEIN LIGASE SINA-RELATED"/>
    <property type="match status" value="1"/>
</dbReference>
<dbReference type="InterPro" id="IPR013083">
    <property type="entry name" value="Znf_RING/FYVE/PHD"/>
</dbReference>
<gene>
    <name evidence="13" type="ORF">QE152_g19654</name>
</gene>
<dbReference type="GO" id="GO:0043161">
    <property type="term" value="P:proteasome-mediated ubiquitin-dependent protein catabolic process"/>
    <property type="evidence" value="ECO:0007669"/>
    <property type="project" value="TreeGrafter"/>
</dbReference>
<keyword evidence="4" id="KW-0808">Transferase</keyword>
<feature type="domain" description="RING-type" evidence="11">
    <location>
        <begin position="15"/>
        <end position="50"/>
    </location>
</feature>
<dbReference type="FunFam" id="3.30.40.10:FF:000041">
    <property type="entry name" value="E3 ubiquitin-protein ligase SINAT3"/>
    <property type="match status" value="1"/>
</dbReference>
<dbReference type="Gene3D" id="3.30.40.10">
    <property type="entry name" value="Zinc/RING finger domain, C3HC4 (zinc finger)"/>
    <property type="match status" value="2"/>
</dbReference>
<dbReference type="GO" id="GO:0008270">
    <property type="term" value="F:zinc ion binding"/>
    <property type="evidence" value="ECO:0007669"/>
    <property type="project" value="UniProtKB-KW"/>
</dbReference>
<evidence type="ECO:0000259" key="12">
    <source>
        <dbReference type="PROSITE" id="PS51081"/>
    </source>
</evidence>
<evidence type="ECO:0000313" key="14">
    <source>
        <dbReference type="Proteomes" id="UP001458880"/>
    </source>
</evidence>
<dbReference type="GO" id="GO:0005737">
    <property type="term" value="C:cytoplasm"/>
    <property type="evidence" value="ECO:0007669"/>
    <property type="project" value="InterPro"/>
</dbReference>
<evidence type="ECO:0000256" key="7">
    <source>
        <dbReference type="ARBA" id="ARBA00022786"/>
    </source>
</evidence>
<evidence type="ECO:0000256" key="9">
    <source>
        <dbReference type="PROSITE-ProRule" id="PRU00455"/>
    </source>
</evidence>
<dbReference type="PROSITE" id="PS51081">
    <property type="entry name" value="ZF_SIAH"/>
    <property type="match status" value="1"/>
</dbReference>
<accession>A0AAW1KNH6</accession>
<dbReference type="InterPro" id="IPR018121">
    <property type="entry name" value="7-in-absentia-prot_TRAF-dom"/>
</dbReference>
<protein>
    <recommendedName>
        <fullName evidence="10">E3 ubiquitin-protein ligase</fullName>
        <ecNumber evidence="10">2.3.2.27</ecNumber>
    </recommendedName>
</protein>
<dbReference type="PROSITE" id="PS50089">
    <property type="entry name" value="ZF_RING_2"/>
    <property type="match status" value="1"/>
</dbReference>
<dbReference type="Pfam" id="PF21361">
    <property type="entry name" value="Sina_ZnF"/>
    <property type="match status" value="1"/>
</dbReference>
<dbReference type="EMBL" id="JASPKY010000187">
    <property type="protein sequence ID" value="KAK9722547.1"/>
    <property type="molecule type" value="Genomic_DNA"/>
</dbReference>
<evidence type="ECO:0000256" key="4">
    <source>
        <dbReference type="ARBA" id="ARBA00022679"/>
    </source>
</evidence>
<evidence type="ECO:0000256" key="8">
    <source>
        <dbReference type="ARBA" id="ARBA00022833"/>
    </source>
</evidence>
<keyword evidence="6 9" id="KW-0863">Zinc-finger</keyword>
<evidence type="ECO:0000256" key="6">
    <source>
        <dbReference type="ARBA" id="ARBA00022771"/>
    </source>
</evidence>